<keyword evidence="6 12" id="KW-0489">Methyltransferase</keyword>
<protein>
    <recommendedName>
        <fullName evidence="4">Protein-L-isoaspartate O-methyltransferase</fullName>
        <ecNumber evidence="3">2.1.1.77</ecNumber>
    </recommendedName>
    <alternativeName>
        <fullName evidence="11">L-isoaspartyl protein carboxyl methyltransferase</fullName>
    </alternativeName>
    <alternativeName>
        <fullName evidence="9">Protein L-isoaspartyl methyltransferase</fullName>
    </alternativeName>
    <alternativeName>
        <fullName evidence="10">Protein-beta-aspartate methyltransferase</fullName>
    </alternativeName>
</protein>
<evidence type="ECO:0000313" key="13">
    <source>
        <dbReference type="Proteomes" id="UP001501578"/>
    </source>
</evidence>
<dbReference type="CDD" id="cd02440">
    <property type="entry name" value="AdoMet_MTases"/>
    <property type="match status" value="1"/>
</dbReference>
<evidence type="ECO:0000256" key="7">
    <source>
        <dbReference type="ARBA" id="ARBA00022679"/>
    </source>
</evidence>
<comment type="caution">
    <text evidence="12">The sequence shown here is derived from an EMBL/GenBank/DDBJ whole genome shotgun (WGS) entry which is preliminary data.</text>
</comment>
<gene>
    <name evidence="12" type="ORF">GCM10009560_11460</name>
</gene>
<evidence type="ECO:0000256" key="5">
    <source>
        <dbReference type="ARBA" id="ARBA00022490"/>
    </source>
</evidence>
<evidence type="ECO:0000256" key="2">
    <source>
        <dbReference type="ARBA" id="ARBA00005369"/>
    </source>
</evidence>
<evidence type="ECO:0000256" key="1">
    <source>
        <dbReference type="ARBA" id="ARBA00004496"/>
    </source>
</evidence>
<dbReference type="Pfam" id="PF01135">
    <property type="entry name" value="PCMT"/>
    <property type="match status" value="1"/>
</dbReference>
<dbReference type="PANTHER" id="PTHR11579">
    <property type="entry name" value="PROTEIN-L-ISOASPARTATE O-METHYLTRANSFERASE"/>
    <property type="match status" value="1"/>
</dbReference>
<evidence type="ECO:0000256" key="4">
    <source>
        <dbReference type="ARBA" id="ARBA00013346"/>
    </source>
</evidence>
<reference evidence="13" key="1">
    <citation type="journal article" date="2019" name="Int. J. Syst. Evol. Microbiol.">
        <title>The Global Catalogue of Microorganisms (GCM) 10K type strain sequencing project: providing services to taxonomists for standard genome sequencing and annotation.</title>
        <authorList>
            <consortium name="The Broad Institute Genomics Platform"/>
            <consortium name="The Broad Institute Genome Sequencing Center for Infectious Disease"/>
            <person name="Wu L."/>
            <person name="Ma J."/>
        </authorList>
    </citation>
    <scope>NUCLEOTIDE SEQUENCE [LARGE SCALE GENOMIC DNA]</scope>
    <source>
        <strain evidence="13">JCM 11136</strain>
    </source>
</reference>
<sequence>MIAAIPYSVMDWKQEAVTLAAAATPPGSRWRAPVESTPRHVFVPNWWAAGDGGWRLRCGHDDVEVWRSVAYRDRTLVTQIGPLHADEAEPDTTMTARPTSSSTLPSLVVQMYRHASIADDDTVLDVGTGSGYGTALLCARLGDSRVTAIDVDQYLNDTAAARLETLGYRPRVVTGDAVGSLDGQWDRIVAMVSMPTVPPSWLEALPTGGRLATTLVDMGIILTAEKRDDGTAAGRVERDQAAFMHTRTGLDYPPRDLALRERALVEDGEHVEPGRFPVLDVVEAWDVHTMVSILAPGVEHHYVEHDGRKVAVMTHGDGSWARAVERDGQVRIHQSGPRRLWDVLDQIRDFWLRSGELPFRGARATITPDGTITLRRGRWSATLGQ</sequence>
<dbReference type="PANTHER" id="PTHR11579:SF0">
    <property type="entry name" value="PROTEIN-L-ISOASPARTATE(D-ASPARTATE) O-METHYLTRANSFERASE"/>
    <property type="match status" value="1"/>
</dbReference>
<evidence type="ECO:0000313" key="12">
    <source>
        <dbReference type="EMBL" id="GAA0916342.1"/>
    </source>
</evidence>
<dbReference type="EMBL" id="BAAAHQ010000004">
    <property type="protein sequence ID" value="GAA0916342.1"/>
    <property type="molecule type" value="Genomic_DNA"/>
</dbReference>
<evidence type="ECO:0000256" key="8">
    <source>
        <dbReference type="ARBA" id="ARBA00022691"/>
    </source>
</evidence>
<dbReference type="Proteomes" id="UP001501578">
    <property type="component" value="Unassembled WGS sequence"/>
</dbReference>
<dbReference type="EC" id="2.1.1.77" evidence="3"/>
<keyword evidence="8" id="KW-0949">S-adenosyl-L-methionine</keyword>
<evidence type="ECO:0000256" key="9">
    <source>
        <dbReference type="ARBA" id="ARBA00030757"/>
    </source>
</evidence>
<dbReference type="SUPFAM" id="SSF53335">
    <property type="entry name" value="S-adenosyl-L-methionine-dependent methyltransferases"/>
    <property type="match status" value="1"/>
</dbReference>
<dbReference type="Gene3D" id="3.40.50.150">
    <property type="entry name" value="Vaccinia Virus protein VP39"/>
    <property type="match status" value="1"/>
</dbReference>
<dbReference type="InterPro" id="IPR000682">
    <property type="entry name" value="PCMT"/>
</dbReference>
<accession>A0ABP3ZA80</accession>
<evidence type="ECO:0000256" key="6">
    <source>
        <dbReference type="ARBA" id="ARBA00022603"/>
    </source>
</evidence>
<evidence type="ECO:0000256" key="10">
    <source>
        <dbReference type="ARBA" id="ARBA00031323"/>
    </source>
</evidence>
<name>A0ABP3ZA80_9ACTN</name>
<keyword evidence="5" id="KW-0963">Cytoplasm</keyword>
<comment type="similarity">
    <text evidence="2">Belongs to the methyltransferase superfamily. L-isoaspartyl/D-aspartyl protein methyltransferase family.</text>
</comment>
<keyword evidence="7" id="KW-0808">Transferase</keyword>
<proteinExistence type="inferred from homology"/>
<dbReference type="InterPro" id="IPR029063">
    <property type="entry name" value="SAM-dependent_MTases_sf"/>
</dbReference>
<evidence type="ECO:0000256" key="11">
    <source>
        <dbReference type="ARBA" id="ARBA00031350"/>
    </source>
</evidence>
<dbReference type="GO" id="GO:0032259">
    <property type="term" value="P:methylation"/>
    <property type="evidence" value="ECO:0007669"/>
    <property type="project" value="UniProtKB-KW"/>
</dbReference>
<organism evidence="12 13">
    <name type="scientific">Nonomuraea longicatena</name>
    <dbReference type="NCBI Taxonomy" id="83682"/>
    <lineage>
        <taxon>Bacteria</taxon>
        <taxon>Bacillati</taxon>
        <taxon>Actinomycetota</taxon>
        <taxon>Actinomycetes</taxon>
        <taxon>Streptosporangiales</taxon>
        <taxon>Streptosporangiaceae</taxon>
        <taxon>Nonomuraea</taxon>
    </lineage>
</organism>
<comment type="subcellular location">
    <subcellularLocation>
        <location evidence="1">Cytoplasm</location>
    </subcellularLocation>
</comment>
<dbReference type="GO" id="GO:0008168">
    <property type="term" value="F:methyltransferase activity"/>
    <property type="evidence" value="ECO:0007669"/>
    <property type="project" value="UniProtKB-KW"/>
</dbReference>
<evidence type="ECO:0000256" key="3">
    <source>
        <dbReference type="ARBA" id="ARBA00011890"/>
    </source>
</evidence>
<keyword evidence="13" id="KW-1185">Reference proteome</keyword>